<feature type="signal peptide" evidence="1">
    <location>
        <begin position="1"/>
        <end position="23"/>
    </location>
</feature>
<dbReference type="OrthoDB" id="25491at2"/>
<evidence type="ECO:0000256" key="1">
    <source>
        <dbReference type="SAM" id="SignalP"/>
    </source>
</evidence>
<proteinExistence type="predicted"/>
<dbReference type="STRING" id="1122209.SAMN02745752_01880"/>
<gene>
    <name evidence="2" type="ORF">SAMN02745752_01880</name>
</gene>
<sequence length="218" mass="24586">MKSFFGKGVAALVLLFSSQLILAMEQAVIPFTAVYQLDSRYALAPSISITHEVTQNRTGFRSRMEASVQLASWREQATFSLDGLLPVSMDFRSRSRVIRNQTDRSLSFAEREATTYDRQTVVFLLPALATRDGAGSSGYLNVLNPRGRNNDIEYRVVEITRFQGMNAAVIDVWFEDEPEQTARVHFSLDVPGLVLQAEAYDEKGQRLGRLQLRRWSAS</sequence>
<dbReference type="AlphaFoldDB" id="A0A1K1XLJ5"/>
<reference evidence="2 3" key="1">
    <citation type="submission" date="2016-11" db="EMBL/GenBank/DDBJ databases">
        <authorList>
            <person name="Jaros S."/>
            <person name="Januszkiewicz K."/>
            <person name="Wedrychowicz H."/>
        </authorList>
    </citation>
    <scope>NUCLEOTIDE SEQUENCE [LARGE SCALE GENOMIC DNA]</scope>
    <source>
        <strain evidence="2 3">DSM 21637</strain>
    </source>
</reference>
<feature type="chain" id="PRO_5012837510" description="DUF3108 domain-containing protein" evidence="1">
    <location>
        <begin position="24"/>
        <end position="218"/>
    </location>
</feature>
<name>A0A1K1XLJ5_9GAMM</name>
<dbReference type="EMBL" id="FPJW01000006">
    <property type="protein sequence ID" value="SFX49941.1"/>
    <property type="molecule type" value="Genomic_DNA"/>
</dbReference>
<keyword evidence="1" id="KW-0732">Signal</keyword>
<evidence type="ECO:0008006" key="4">
    <source>
        <dbReference type="Google" id="ProtNLM"/>
    </source>
</evidence>
<dbReference type="RefSeq" id="WP_072326194.1">
    <property type="nucleotide sequence ID" value="NZ_FPJW01000006.1"/>
</dbReference>
<organism evidence="2 3">
    <name type="scientific">Marinospirillum alkaliphilum DSM 21637</name>
    <dbReference type="NCBI Taxonomy" id="1122209"/>
    <lineage>
        <taxon>Bacteria</taxon>
        <taxon>Pseudomonadati</taxon>
        <taxon>Pseudomonadota</taxon>
        <taxon>Gammaproteobacteria</taxon>
        <taxon>Oceanospirillales</taxon>
        <taxon>Oceanospirillaceae</taxon>
        <taxon>Marinospirillum</taxon>
    </lineage>
</organism>
<keyword evidence="3" id="KW-1185">Reference proteome</keyword>
<accession>A0A1K1XLJ5</accession>
<dbReference type="Proteomes" id="UP000182350">
    <property type="component" value="Unassembled WGS sequence"/>
</dbReference>
<protein>
    <recommendedName>
        <fullName evidence="4">DUF3108 domain-containing protein</fullName>
    </recommendedName>
</protein>
<evidence type="ECO:0000313" key="3">
    <source>
        <dbReference type="Proteomes" id="UP000182350"/>
    </source>
</evidence>
<evidence type="ECO:0000313" key="2">
    <source>
        <dbReference type="EMBL" id="SFX49941.1"/>
    </source>
</evidence>